<accession>A0A1N6E9W0</accession>
<evidence type="ECO:0000313" key="2">
    <source>
        <dbReference type="Proteomes" id="UP000184694"/>
    </source>
</evidence>
<dbReference type="EMBL" id="FSRG01000003">
    <property type="protein sequence ID" value="SIN79845.1"/>
    <property type="molecule type" value="Genomic_DNA"/>
</dbReference>
<gene>
    <name evidence="1" type="ORF">SAMN02745161_0823</name>
</gene>
<protein>
    <submittedName>
        <fullName evidence="1">Uncharacterized protein</fullName>
    </submittedName>
</protein>
<dbReference type="AlphaFoldDB" id="A0A1N6E9W0"/>
<evidence type="ECO:0000313" key="1">
    <source>
        <dbReference type="EMBL" id="SIN79845.1"/>
    </source>
</evidence>
<keyword evidence="2" id="KW-1185">Reference proteome</keyword>
<dbReference type="Proteomes" id="UP000184694">
    <property type="component" value="Unassembled WGS sequence"/>
</dbReference>
<reference evidence="2" key="1">
    <citation type="submission" date="2016-11" db="EMBL/GenBank/DDBJ databases">
        <authorList>
            <person name="Varghese N."/>
            <person name="Submissions S."/>
        </authorList>
    </citation>
    <scope>NUCLEOTIDE SEQUENCE [LARGE SCALE GENOMIC DNA]</scope>
    <source>
        <strain evidence="2">DSM 17456</strain>
    </source>
</reference>
<organism evidence="1 2">
    <name type="scientific">Halodesulfovibrio marinisediminis DSM 17456</name>
    <dbReference type="NCBI Taxonomy" id="1121457"/>
    <lineage>
        <taxon>Bacteria</taxon>
        <taxon>Pseudomonadati</taxon>
        <taxon>Thermodesulfobacteriota</taxon>
        <taxon>Desulfovibrionia</taxon>
        <taxon>Desulfovibrionales</taxon>
        <taxon>Desulfovibrionaceae</taxon>
        <taxon>Halodesulfovibrio</taxon>
    </lineage>
</organism>
<proteinExistence type="predicted"/>
<name>A0A1N6E9W0_9BACT</name>
<sequence>MFSENFLHPIFFKLFYNDRYSIVADNRKQKLKGCLSSFANYPK</sequence>